<dbReference type="EMBL" id="JASUXU010000025">
    <property type="protein sequence ID" value="KAK0320497.1"/>
    <property type="molecule type" value="Genomic_DNA"/>
</dbReference>
<comment type="caution">
    <text evidence="3">The sequence shown here is derived from an EMBL/GenBank/DDBJ whole genome shotgun (WGS) entry which is preliminary data.</text>
</comment>
<evidence type="ECO:0000256" key="1">
    <source>
        <dbReference type="SAM" id="MobiDB-lite"/>
    </source>
</evidence>
<dbReference type="AlphaFoldDB" id="A0AAN6KR48"/>
<dbReference type="Proteomes" id="UP001168146">
    <property type="component" value="Unassembled WGS sequence"/>
</dbReference>
<feature type="region of interest" description="Disordered" evidence="1">
    <location>
        <begin position="139"/>
        <end position="194"/>
    </location>
</feature>
<feature type="region of interest" description="Disordered" evidence="1">
    <location>
        <begin position="250"/>
        <end position="338"/>
    </location>
</feature>
<reference evidence="3" key="2">
    <citation type="submission" date="2023-06" db="EMBL/GenBank/DDBJ databases">
        <title>Black Yeasts Isolated from many extreme environments.</title>
        <authorList>
            <person name="Coleine C."/>
            <person name="Stajich J.E."/>
            <person name="Selbmann L."/>
        </authorList>
    </citation>
    <scope>NUCLEOTIDE SEQUENCE</scope>
    <source>
        <strain evidence="3">CCFEE 5200</strain>
    </source>
</reference>
<evidence type="ECO:0000313" key="4">
    <source>
        <dbReference type="Proteomes" id="UP001175353"/>
    </source>
</evidence>
<dbReference type="Proteomes" id="UP001175353">
    <property type="component" value="Unassembled WGS sequence"/>
</dbReference>
<proteinExistence type="predicted"/>
<accession>A0AAN6KR48</accession>
<feature type="region of interest" description="Disordered" evidence="1">
    <location>
        <begin position="1"/>
        <end position="72"/>
    </location>
</feature>
<evidence type="ECO:0000313" key="3">
    <source>
        <dbReference type="EMBL" id="KAK0996086.1"/>
    </source>
</evidence>
<organism evidence="3 4">
    <name type="scientific">Friedmanniomyces endolithicus</name>
    <dbReference type="NCBI Taxonomy" id="329885"/>
    <lineage>
        <taxon>Eukaryota</taxon>
        <taxon>Fungi</taxon>
        <taxon>Dikarya</taxon>
        <taxon>Ascomycota</taxon>
        <taxon>Pezizomycotina</taxon>
        <taxon>Dothideomycetes</taxon>
        <taxon>Dothideomycetidae</taxon>
        <taxon>Mycosphaerellales</taxon>
        <taxon>Teratosphaeriaceae</taxon>
        <taxon>Friedmanniomyces</taxon>
    </lineage>
</organism>
<feature type="compositionally biased region" description="Polar residues" evidence="1">
    <location>
        <begin position="257"/>
        <end position="268"/>
    </location>
</feature>
<keyword evidence="4" id="KW-1185">Reference proteome</keyword>
<evidence type="ECO:0000313" key="2">
    <source>
        <dbReference type="EMBL" id="KAK0320497.1"/>
    </source>
</evidence>
<dbReference type="EMBL" id="JAUJLE010000050">
    <property type="protein sequence ID" value="KAK0996086.1"/>
    <property type="molecule type" value="Genomic_DNA"/>
</dbReference>
<evidence type="ECO:0008006" key="5">
    <source>
        <dbReference type="Google" id="ProtNLM"/>
    </source>
</evidence>
<feature type="compositionally biased region" description="Basic and acidic residues" evidence="1">
    <location>
        <begin position="280"/>
        <end position="296"/>
    </location>
</feature>
<feature type="region of interest" description="Disordered" evidence="1">
    <location>
        <begin position="501"/>
        <end position="546"/>
    </location>
</feature>
<name>A0AAN6KR48_9PEZI</name>
<reference evidence="2" key="1">
    <citation type="submission" date="2021-12" db="EMBL/GenBank/DDBJ databases">
        <title>Black yeast isolated from Biological Soil Crust.</title>
        <authorList>
            <person name="Kurbessoian T."/>
        </authorList>
    </citation>
    <scope>NUCLEOTIDE SEQUENCE</scope>
    <source>
        <strain evidence="2">CCFEE 5208</strain>
    </source>
</reference>
<dbReference type="Gene3D" id="3.40.630.30">
    <property type="match status" value="1"/>
</dbReference>
<sequence>MFPHTNNVMKDASRSGKKDQAPQVLSCPSHLPSPTLRNFLDSQSQPRGPSRKEQSATKFSAGRGSDLGHNVTPNLIVPKADANDSDIWTIPEEELLSWWQRSADTFTRQADEHQHHFNNTLVTPPETVKAFDTFSTTIMTPANGTRPLPPHLRARPSTHAESDGKKALPPHLRPRVPTLPPHLRPRPSTQTETACEVPVPQESAASFHDSVISPLSPLDTKSSGDDIRAKLSTFGVQISAPKPVAASVIDGKVGGKHSSTQEPRQPSLASRGRGTVNAPKKSDQAETAADIHREALRAPSRNQCRQGRDGRKPPRASKWPTSKELAAPKPRKHDKGPMTVSGWSIDAAQADLGVGGIRAPADEIGFKLTDWNGDWAPAPLNWDARPPFTDPSKVAHIERWLREMECDVRPASADTLLSTDELAPRYWVPKSLASQSPTAYFKQLVASNEPASIDTDDLVGAIPWWKLYQTDTSSKLQPYPPPILAGVDPDEMPDERLARENDYGADKHLENKKRTESAKKAAKREQKAKKLAKAENGNPTNRSATKRIKPALNLYLRSARPIDLDQVRDIYNHYIAFTSCAPETQPLTTLDMQARLDNVKTSGLPLLIACERGGKVPARRSRRSYDGEEEDLILPDRVVGFALAQEFGDDGLGGMYRFACEILVFVKQECYMKGVAKCLLDKLLALLDPGYAEAGGFEVQGEELEGGCLPRVVQSVVARVPYERPERLEWTGRWLRSLGFEQVADIPGIGVKDGKSVSLAMFMRKTGAVVDGAEPIA</sequence>
<dbReference type="SUPFAM" id="SSF55729">
    <property type="entry name" value="Acyl-CoA N-acyltransferases (Nat)"/>
    <property type="match status" value="1"/>
</dbReference>
<protein>
    <recommendedName>
        <fullName evidence="5">N-acetyltransferase domain-containing protein</fullName>
    </recommendedName>
</protein>
<dbReference type="InterPro" id="IPR016181">
    <property type="entry name" value="Acyl_CoA_acyltransferase"/>
</dbReference>
<feature type="compositionally biased region" description="Basic and acidic residues" evidence="1">
    <location>
        <begin position="501"/>
        <end position="525"/>
    </location>
</feature>
<feature type="compositionally biased region" description="Basic and acidic residues" evidence="1">
    <location>
        <begin position="11"/>
        <end position="20"/>
    </location>
</feature>
<gene>
    <name evidence="2" type="ORF">LTR82_008612</name>
    <name evidence="3" type="ORF">LTR91_007059</name>
</gene>